<proteinExistence type="predicted"/>
<sequence length="145" mass="15919">MAATADPVPRKQGSGDAHHNLQHLDEKSPVPRLNKEAPGCEGLPAAMTQQPDIVPAPQLSAGTPAHQAQSEGLTNSDDGSGSSSEHQAPSSQDGKRRRRQEVNRLRKRHNQEVEGLKQQVSRLQQQQQLPLPYISQLDRDKKCNL</sequence>
<accession>A0AAW1QP10</accession>
<dbReference type="Proteomes" id="UP001489004">
    <property type="component" value="Unassembled WGS sequence"/>
</dbReference>
<dbReference type="AlphaFoldDB" id="A0AAW1QP10"/>
<evidence type="ECO:0000313" key="2">
    <source>
        <dbReference type="EMBL" id="KAK9823218.1"/>
    </source>
</evidence>
<gene>
    <name evidence="2" type="ORF">WJX72_001142</name>
</gene>
<evidence type="ECO:0000313" key="3">
    <source>
        <dbReference type="Proteomes" id="UP001489004"/>
    </source>
</evidence>
<feature type="compositionally biased region" description="Basic and acidic residues" evidence="1">
    <location>
        <begin position="100"/>
        <end position="115"/>
    </location>
</feature>
<feature type="region of interest" description="Disordered" evidence="1">
    <location>
        <begin position="1"/>
        <end position="130"/>
    </location>
</feature>
<organism evidence="2 3">
    <name type="scientific">[Myrmecia] bisecta</name>
    <dbReference type="NCBI Taxonomy" id="41462"/>
    <lineage>
        <taxon>Eukaryota</taxon>
        <taxon>Viridiplantae</taxon>
        <taxon>Chlorophyta</taxon>
        <taxon>core chlorophytes</taxon>
        <taxon>Trebouxiophyceae</taxon>
        <taxon>Trebouxiales</taxon>
        <taxon>Trebouxiaceae</taxon>
        <taxon>Myrmecia</taxon>
    </lineage>
</organism>
<dbReference type="EMBL" id="JALJOR010000002">
    <property type="protein sequence ID" value="KAK9823218.1"/>
    <property type="molecule type" value="Genomic_DNA"/>
</dbReference>
<evidence type="ECO:0000256" key="1">
    <source>
        <dbReference type="SAM" id="MobiDB-lite"/>
    </source>
</evidence>
<feature type="compositionally biased region" description="Basic and acidic residues" evidence="1">
    <location>
        <begin position="16"/>
        <end position="35"/>
    </location>
</feature>
<feature type="compositionally biased region" description="Low complexity" evidence="1">
    <location>
        <begin position="116"/>
        <end position="130"/>
    </location>
</feature>
<keyword evidence="3" id="KW-1185">Reference proteome</keyword>
<protein>
    <recommendedName>
        <fullName evidence="4">BZIP domain-containing protein</fullName>
    </recommendedName>
</protein>
<evidence type="ECO:0008006" key="4">
    <source>
        <dbReference type="Google" id="ProtNLM"/>
    </source>
</evidence>
<comment type="caution">
    <text evidence="2">The sequence shown here is derived from an EMBL/GenBank/DDBJ whole genome shotgun (WGS) entry which is preliminary data.</text>
</comment>
<feature type="compositionally biased region" description="Polar residues" evidence="1">
    <location>
        <begin position="66"/>
        <end position="92"/>
    </location>
</feature>
<name>A0AAW1QP10_9CHLO</name>
<reference evidence="2 3" key="1">
    <citation type="journal article" date="2024" name="Nat. Commun.">
        <title>Phylogenomics reveals the evolutionary origins of lichenization in chlorophyte algae.</title>
        <authorList>
            <person name="Puginier C."/>
            <person name="Libourel C."/>
            <person name="Otte J."/>
            <person name="Skaloud P."/>
            <person name="Haon M."/>
            <person name="Grisel S."/>
            <person name="Petersen M."/>
            <person name="Berrin J.G."/>
            <person name="Delaux P.M."/>
            <person name="Dal Grande F."/>
            <person name="Keller J."/>
        </authorList>
    </citation>
    <scope>NUCLEOTIDE SEQUENCE [LARGE SCALE GENOMIC DNA]</scope>
    <source>
        <strain evidence="2 3">SAG 2043</strain>
    </source>
</reference>